<dbReference type="Proteomes" id="UP001220610">
    <property type="component" value="Chromosome"/>
</dbReference>
<dbReference type="Pfam" id="PF02113">
    <property type="entry name" value="Peptidase_S13"/>
    <property type="match status" value="1"/>
</dbReference>
<keyword evidence="3" id="KW-0645">Protease</keyword>
<organism evidence="3 4">
    <name type="scientific">Candidatus Pseudobacter hemicellulosilyticus</name>
    <dbReference type="NCBI Taxonomy" id="3121375"/>
    <lineage>
        <taxon>Bacteria</taxon>
        <taxon>Pseudomonadati</taxon>
        <taxon>Bacteroidota</taxon>
        <taxon>Chitinophagia</taxon>
        <taxon>Chitinophagales</taxon>
        <taxon>Chitinophagaceae</taxon>
        <taxon>Pseudobacter</taxon>
    </lineage>
</organism>
<comment type="similarity">
    <text evidence="1">Belongs to the peptidase S13 family.</text>
</comment>
<name>A0AAJ5WTR6_9BACT</name>
<dbReference type="GO" id="GO:0000270">
    <property type="term" value="P:peptidoglycan metabolic process"/>
    <property type="evidence" value="ECO:0007669"/>
    <property type="project" value="TreeGrafter"/>
</dbReference>
<evidence type="ECO:0000313" key="3">
    <source>
        <dbReference type="EMBL" id="WEK36580.1"/>
    </source>
</evidence>
<reference evidence="3" key="1">
    <citation type="submission" date="2023-03" db="EMBL/GenBank/DDBJ databases">
        <title>Andean soil-derived lignocellulolytic bacterial consortium as a source of novel taxa and putative plastic-active enzymes.</title>
        <authorList>
            <person name="Diaz-Garcia L."/>
            <person name="Chuvochina M."/>
            <person name="Feuerriegel G."/>
            <person name="Bunk B."/>
            <person name="Sproer C."/>
            <person name="Streit W.R."/>
            <person name="Rodriguez L.M."/>
            <person name="Overmann J."/>
            <person name="Jimenez D.J."/>
        </authorList>
    </citation>
    <scope>NUCLEOTIDE SEQUENCE</scope>
    <source>
        <strain evidence="3">MAG 7</strain>
    </source>
</reference>
<dbReference type="PANTHER" id="PTHR30023:SF0">
    <property type="entry name" value="PENICILLIN-SENSITIVE CARBOXYPEPTIDASE A"/>
    <property type="match status" value="1"/>
</dbReference>
<dbReference type="InterPro" id="IPR000667">
    <property type="entry name" value="Peptidase_S13"/>
</dbReference>
<proteinExistence type="inferred from homology"/>
<dbReference type="PANTHER" id="PTHR30023">
    <property type="entry name" value="D-ALANYL-D-ALANINE CARBOXYPEPTIDASE"/>
    <property type="match status" value="1"/>
</dbReference>
<dbReference type="EC" id="3.4.16.4" evidence="3"/>
<sequence length="464" mass="52203">MKISTGPLIISLLFFVACSPQRLSRQSAGQVSEQSVFQQATDSLLKVPALQQAHVGISIFDPIADSFLFNYQGDKYFVPASNTKIATCYAALKYLGDSLPAIAYAETDSALLLIPSGDPTFLHPAFPNQPLVRFLQNDRRAIYIAGDNWKSEALGNGWSWSDFNDYYMVERSALPVYGNTVKWIQENDTTRKTTGDFAPSPFIYSDPEVDWKVRFNPETGANGFHVQREQSANVFTITQGREAHKEQWVPFITNGLEAALELLPDTIGREVKIADSKVYTHFRNQGVYMLNTLYSQPTDSMLRKMMVESDNFLAEQSLLMVSQQLFQTMDDKKVLDTLLQTNLSDLPQAPHWADGSGLSRYNLFTPQDMVTLLQKLQQDFGIERIKTIFPTGGEGTLRNIFQQEPGVLFAKTGGMTGVQTMSGYLYTRHNKMLLFSVMVNNHTGNAVDIRQELGNFLQLIRNHQ</sequence>
<evidence type="ECO:0000313" key="4">
    <source>
        <dbReference type="Proteomes" id="UP001220610"/>
    </source>
</evidence>
<evidence type="ECO:0000256" key="1">
    <source>
        <dbReference type="ARBA" id="ARBA00006096"/>
    </source>
</evidence>
<dbReference type="PRINTS" id="PR00922">
    <property type="entry name" value="DADACBPTASE3"/>
</dbReference>
<dbReference type="PROSITE" id="PS51257">
    <property type="entry name" value="PROKAR_LIPOPROTEIN"/>
    <property type="match status" value="1"/>
</dbReference>
<dbReference type="GO" id="GO:0006508">
    <property type="term" value="P:proteolysis"/>
    <property type="evidence" value="ECO:0007669"/>
    <property type="project" value="InterPro"/>
</dbReference>
<dbReference type="InterPro" id="IPR012338">
    <property type="entry name" value="Beta-lactam/transpept-like"/>
</dbReference>
<keyword evidence="2 3" id="KW-0378">Hydrolase</keyword>
<protein>
    <submittedName>
        <fullName evidence="3">D-alanyl-D-alanine carboxypeptidase/D-alanyl-D-alanine-endopeptidase</fullName>
        <ecNumber evidence="3">3.4.16.4</ecNumber>
    </submittedName>
</protein>
<dbReference type="SUPFAM" id="SSF56601">
    <property type="entry name" value="beta-lactamase/transpeptidase-like"/>
    <property type="match status" value="1"/>
</dbReference>
<dbReference type="EMBL" id="CP119311">
    <property type="protein sequence ID" value="WEK36580.1"/>
    <property type="molecule type" value="Genomic_DNA"/>
</dbReference>
<keyword evidence="3" id="KW-0121">Carboxypeptidase</keyword>
<dbReference type="Gene3D" id="3.40.710.10">
    <property type="entry name" value="DD-peptidase/beta-lactamase superfamily"/>
    <property type="match status" value="2"/>
</dbReference>
<dbReference type="GO" id="GO:0009002">
    <property type="term" value="F:serine-type D-Ala-D-Ala carboxypeptidase activity"/>
    <property type="evidence" value="ECO:0007669"/>
    <property type="project" value="UniProtKB-EC"/>
</dbReference>
<accession>A0AAJ5WTR6</accession>
<gene>
    <name evidence="3" type="primary">dacB</name>
    <name evidence="3" type="ORF">P0Y53_03625</name>
</gene>
<dbReference type="NCBIfam" id="TIGR00666">
    <property type="entry name" value="PBP4"/>
    <property type="match status" value="1"/>
</dbReference>
<dbReference type="AlphaFoldDB" id="A0AAJ5WTR6"/>
<evidence type="ECO:0000256" key="2">
    <source>
        <dbReference type="ARBA" id="ARBA00022801"/>
    </source>
</evidence>